<dbReference type="OrthoDB" id="291007at2759"/>
<keyword evidence="3" id="KW-1185">Reference proteome</keyword>
<dbReference type="CDD" id="cd04327">
    <property type="entry name" value="ZnMc_MMP_like_3"/>
    <property type="match status" value="1"/>
</dbReference>
<organism evidence="2 3">
    <name type="scientific">Fusarium coffeatum</name>
    <dbReference type="NCBI Taxonomy" id="231269"/>
    <lineage>
        <taxon>Eukaryota</taxon>
        <taxon>Fungi</taxon>
        <taxon>Dikarya</taxon>
        <taxon>Ascomycota</taxon>
        <taxon>Pezizomycotina</taxon>
        <taxon>Sordariomycetes</taxon>
        <taxon>Hypocreomycetidae</taxon>
        <taxon>Hypocreales</taxon>
        <taxon>Nectriaceae</taxon>
        <taxon>Fusarium</taxon>
        <taxon>Fusarium incarnatum-equiseti species complex</taxon>
    </lineage>
</organism>
<dbReference type="AlphaFoldDB" id="A0A366QYY3"/>
<dbReference type="GO" id="GO:0004222">
    <property type="term" value="F:metalloendopeptidase activity"/>
    <property type="evidence" value="ECO:0007669"/>
    <property type="project" value="InterPro"/>
</dbReference>
<dbReference type="GO" id="GO:0006508">
    <property type="term" value="P:proteolysis"/>
    <property type="evidence" value="ECO:0007669"/>
    <property type="project" value="InterPro"/>
</dbReference>
<sequence length="368" mass="42221">MPSEFLGGHHCAQLIAKPGENRLALEKEYYWPNGSEIVVNMWGQSDFVRSKVMQVTIHTIMLTRLPDTDADSDQFANEWTRYANITFKWMERDAPGDSDIRVSFDRDGYWSYIGTNCHAISQDQPTMNYGGMTDDMTDLEFSTAVCHEFGHALGFIHEQASPVANIQWNKPVVYEYYKRVHGWDKDAVDWNLFASAKQEDVINSRYDRTSIMQYSYDASMTLDGSSAPWNRVISSLDKVFAMRLYPKDGIQRTTTDGVYFINRERNGQEASGIAYYSHFGNNDGQQPDTYVEVSNGSFAWWENGGEATFGGSGHVIKWNLADDAGRSPLYTRVGFADKEGEKWNVYRDDSRVLFEQDGWQFRAMFWAF</sequence>
<feature type="domain" description="Peptidase M12A" evidence="1">
    <location>
        <begin position="77"/>
        <end position="218"/>
    </location>
</feature>
<evidence type="ECO:0000259" key="1">
    <source>
        <dbReference type="Pfam" id="PF01400"/>
    </source>
</evidence>
<evidence type="ECO:0000313" key="3">
    <source>
        <dbReference type="Proteomes" id="UP000253153"/>
    </source>
</evidence>
<protein>
    <recommendedName>
        <fullName evidence="1">Peptidase M12A domain-containing protein</fullName>
    </recommendedName>
</protein>
<accession>A0A366QYY3</accession>
<comment type="caution">
    <text evidence="2">The sequence shown here is derived from an EMBL/GenBank/DDBJ whole genome shotgun (WGS) entry which is preliminary data.</text>
</comment>
<dbReference type="Pfam" id="PF01400">
    <property type="entry name" value="Astacin"/>
    <property type="match status" value="1"/>
</dbReference>
<dbReference type="InterPro" id="IPR001506">
    <property type="entry name" value="Peptidase_M12A"/>
</dbReference>
<dbReference type="Proteomes" id="UP000253153">
    <property type="component" value="Unassembled WGS sequence"/>
</dbReference>
<reference evidence="2 3" key="1">
    <citation type="submission" date="2018-06" db="EMBL/GenBank/DDBJ databases">
        <title>Fusarium incarnatum-equiseti species complex species 28.</title>
        <authorList>
            <person name="Gardiner D.M."/>
        </authorList>
    </citation>
    <scope>NUCLEOTIDE SEQUENCE [LARGE SCALE GENOMIC DNA]</scope>
    <source>
        <strain evidence="2 3">FIESC_28</strain>
    </source>
</reference>
<gene>
    <name evidence="2" type="ORF">FIESC28_09914</name>
</gene>
<dbReference type="SUPFAM" id="SSF55486">
    <property type="entry name" value="Metalloproteases ('zincins'), catalytic domain"/>
    <property type="match status" value="1"/>
</dbReference>
<dbReference type="EMBL" id="QKXC01000266">
    <property type="protein sequence ID" value="RBR09306.1"/>
    <property type="molecule type" value="Genomic_DNA"/>
</dbReference>
<dbReference type="Gene3D" id="3.40.390.10">
    <property type="entry name" value="Collagenase (Catalytic Domain)"/>
    <property type="match status" value="1"/>
</dbReference>
<dbReference type="GeneID" id="41999345"/>
<evidence type="ECO:0000313" key="2">
    <source>
        <dbReference type="EMBL" id="RBR09306.1"/>
    </source>
</evidence>
<dbReference type="RefSeq" id="XP_031011836.1">
    <property type="nucleotide sequence ID" value="XM_031164049.1"/>
</dbReference>
<proteinExistence type="predicted"/>
<name>A0A366QYY3_9HYPO</name>
<dbReference type="InterPro" id="IPR024079">
    <property type="entry name" value="MetalloPept_cat_dom_sf"/>
</dbReference>